<gene>
    <name evidence="5" type="ORF">IAA19_02930</name>
</gene>
<dbReference type="EMBL" id="DXBM01000028">
    <property type="protein sequence ID" value="HIZ45956.1"/>
    <property type="molecule type" value="Genomic_DNA"/>
</dbReference>
<evidence type="ECO:0000256" key="2">
    <source>
        <dbReference type="ARBA" id="ARBA00022723"/>
    </source>
</evidence>
<dbReference type="Gene3D" id="3.40.50.1000">
    <property type="entry name" value="HAD superfamily/HAD-like"/>
    <property type="match status" value="1"/>
</dbReference>
<dbReference type="NCBIfam" id="TIGR01490">
    <property type="entry name" value="HAD-SF-IB-hyp1"/>
    <property type="match status" value="1"/>
</dbReference>
<comment type="similarity">
    <text evidence="1">Belongs to the HAD-like hydrolase superfamily. SerB family.</text>
</comment>
<accession>A0A9D2EZ61</accession>
<keyword evidence="4" id="KW-0460">Magnesium</keyword>
<dbReference type="Pfam" id="PF12710">
    <property type="entry name" value="HAD"/>
    <property type="match status" value="1"/>
</dbReference>
<evidence type="ECO:0000256" key="3">
    <source>
        <dbReference type="ARBA" id="ARBA00022801"/>
    </source>
</evidence>
<keyword evidence="2" id="KW-0479">Metal-binding</keyword>
<organism evidence="5 6">
    <name type="scientific">Candidatus Olsenella pullistercoris</name>
    <dbReference type="NCBI Taxonomy" id="2838712"/>
    <lineage>
        <taxon>Bacteria</taxon>
        <taxon>Bacillati</taxon>
        <taxon>Actinomycetota</taxon>
        <taxon>Coriobacteriia</taxon>
        <taxon>Coriobacteriales</taxon>
        <taxon>Atopobiaceae</taxon>
        <taxon>Olsenella</taxon>
    </lineage>
</organism>
<proteinExistence type="inferred from homology"/>
<dbReference type="PANTHER" id="PTHR43344:SF13">
    <property type="entry name" value="PHOSPHATASE RV3661-RELATED"/>
    <property type="match status" value="1"/>
</dbReference>
<dbReference type="InterPro" id="IPR036412">
    <property type="entry name" value="HAD-like_sf"/>
</dbReference>
<evidence type="ECO:0000256" key="1">
    <source>
        <dbReference type="ARBA" id="ARBA00009184"/>
    </source>
</evidence>
<evidence type="ECO:0000313" key="5">
    <source>
        <dbReference type="EMBL" id="HIZ45956.1"/>
    </source>
</evidence>
<dbReference type="PANTHER" id="PTHR43344">
    <property type="entry name" value="PHOSPHOSERINE PHOSPHATASE"/>
    <property type="match status" value="1"/>
</dbReference>
<dbReference type="InterPro" id="IPR023214">
    <property type="entry name" value="HAD_sf"/>
</dbReference>
<dbReference type="SUPFAM" id="SSF56784">
    <property type="entry name" value="HAD-like"/>
    <property type="match status" value="1"/>
</dbReference>
<name>A0A9D2EZ61_9ACTN</name>
<dbReference type="Gene3D" id="1.20.1440.100">
    <property type="entry name" value="SG protein - dephosphorylation function"/>
    <property type="match status" value="1"/>
</dbReference>
<dbReference type="InterPro" id="IPR006385">
    <property type="entry name" value="HAD_hydro_SerB1"/>
</dbReference>
<evidence type="ECO:0000313" key="6">
    <source>
        <dbReference type="Proteomes" id="UP000824062"/>
    </source>
</evidence>
<reference evidence="5" key="2">
    <citation type="submission" date="2021-04" db="EMBL/GenBank/DDBJ databases">
        <authorList>
            <person name="Gilroy R."/>
        </authorList>
    </citation>
    <scope>NUCLEOTIDE SEQUENCE</scope>
    <source>
        <strain evidence="5">ChiHjej12B11-14209</strain>
    </source>
</reference>
<dbReference type="AlphaFoldDB" id="A0A9D2EZ61"/>
<reference evidence="5" key="1">
    <citation type="journal article" date="2021" name="PeerJ">
        <title>Extensive microbial diversity within the chicken gut microbiome revealed by metagenomics and culture.</title>
        <authorList>
            <person name="Gilroy R."/>
            <person name="Ravi A."/>
            <person name="Getino M."/>
            <person name="Pursley I."/>
            <person name="Horton D.L."/>
            <person name="Alikhan N.F."/>
            <person name="Baker D."/>
            <person name="Gharbi K."/>
            <person name="Hall N."/>
            <person name="Watson M."/>
            <person name="Adriaenssens E.M."/>
            <person name="Foster-Nyarko E."/>
            <person name="Jarju S."/>
            <person name="Secka A."/>
            <person name="Antonio M."/>
            <person name="Oren A."/>
            <person name="Chaudhuri R.R."/>
            <person name="La Ragione R."/>
            <person name="Hildebrand F."/>
            <person name="Pallen M.J."/>
        </authorList>
    </citation>
    <scope>NUCLEOTIDE SEQUENCE</scope>
    <source>
        <strain evidence="5">ChiHjej12B11-14209</strain>
    </source>
</reference>
<keyword evidence="3 5" id="KW-0378">Hydrolase</keyword>
<dbReference type="GO" id="GO:0016787">
    <property type="term" value="F:hydrolase activity"/>
    <property type="evidence" value="ECO:0007669"/>
    <property type="project" value="UniProtKB-KW"/>
</dbReference>
<dbReference type="GO" id="GO:0046872">
    <property type="term" value="F:metal ion binding"/>
    <property type="evidence" value="ECO:0007669"/>
    <property type="project" value="UniProtKB-KW"/>
</dbReference>
<evidence type="ECO:0000256" key="4">
    <source>
        <dbReference type="ARBA" id="ARBA00022842"/>
    </source>
</evidence>
<dbReference type="Proteomes" id="UP000824062">
    <property type="component" value="Unassembled WGS sequence"/>
</dbReference>
<protein>
    <submittedName>
        <fullName evidence="5">Haloacid dehalogenase-like hydrolase</fullName>
    </submittedName>
</protein>
<sequence>MQPTESERSSKTAVAVFDFDGTVVDGQSGALFTRYLFTSGRMSPLRLARLAWWGIRYKLHLPYRQGEARELVFGALRGRTSEEVDAIMTSFHDEVLAPLYRPQAVAEVQRCHERGLVVLLVSATFEPIAAVAARDLGADGFMATRMERDGSGGYTGKVDGPVIAGAEKYRAVERWCDANLGPGRWELSRAYADHHTDADLLARAGVACAVCPGTTLEVSARRRGWQILDWDA</sequence>
<dbReference type="InterPro" id="IPR050582">
    <property type="entry name" value="HAD-like_SerB"/>
</dbReference>
<comment type="caution">
    <text evidence="5">The sequence shown here is derived from an EMBL/GenBank/DDBJ whole genome shotgun (WGS) entry which is preliminary data.</text>
</comment>
<dbReference type="NCBIfam" id="TIGR01488">
    <property type="entry name" value="HAD-SF-IB"/>
    <property type="match status" value="1"/>
</dbReference>